<evidence type="ECO:0000313" key="2">
    <source>
        <dbReference type="EMBL" id="MBL0765289.1"/>
    </source>
</evidence>
<dbReference type="RefSeq" id="WP_201919765.1">
    <property type="nucleotide sequence ID" value="NZ_JAERQG010000002.1"/>
</dbReference>
<gene>
    <name evidence="2" type="ORF">JKP34_08520</name>
</gene>
<keyword evidence="1" id="KW-0732">Signal</keyword>
<accession>A0A937DJV3</accession>
<keyword evidence="3" id="KW-1185">Reference proteome</keyword>
<dbReference type="Proteomes" id="UP000642920">
    <property type="component" value="Unassembled WGS sequence"/>
</dbReference>
<evidence type="ECO:0000256" key="1">
    <source>
        <dbReference type="SAM" id="SignalP"/>
    </source>
</evidence>
<organism evidence="2 3">
    <name type="scientific">Marivirga atlantica</name>
    <dbReference type="NCBI Taxonomy" id="1548457"/>
    <lineage>
        <taxon>Bacteria</taxon>
        <taxon>Pseudomonadati</taxon>
        <taxon>Bacteroidota</taxon>
        <taxon>Cytophagia</taxon>
        <taxon>Cytophagales</taxon>
        <taxon>Marivirgaceae</taxon>
        <taxon>Marivirga</taxon>
    </lineage>
</organism>
<evidence type="ECO:0000313" key="3">
    <source>
        <dbReference type="Proteomes" id="UP000642920"/>
    </source>
</evidence>
<sequence length="309" mass="35639">MKKLLFVLIFSPFLLQAQYFSGQITYKTTIKLKNDSMEIEDIIAFINGDSAIYQITEKHYKSSYYNNGQYTYSYTYNDDTYRMYDDYADKPYITFRDSRKGNTTFYSSAVYKDSTLNILGHPCYLVKYSSDYGNSKTYYSDDIKVNSQDFQGHEVGNWYKKLKEVNGAIAIKTITEHDDYIEIREAVKIEELEFSDSTFNLPEKPITVAFSTLDKEVELKNPSKESINCYQQKVAEASKNGGESYIIYLDFVLDKNGAIQYIHPVDKYDEALVEVAKDILKNCGVEFIPGELNGETVSSEMFFPVGFLR</sequence>
<proteinExistence type="predicted"/>
<feature type="signal peptide" evidence="1">
    <location>
        <begin position="1"/>
        <end position="17"/>
    </location>
</feature>
<protein>
    <recommendedName>
        <fullName evidence="4">TonB C-terminal domain-containing protein</fullName>
    </recommendedName>
</protein>
<evidence type="ECO:0008006" key="4">
    <source>
        <dbReference type="Google" id="ProtNLM"/>
    </source>
</evidence>
<comment type="caution">
    <text evidence="2">The sequence shown here is derived from an EMBL/GenBank/DDBJ whole genome shotgun (WGS) entry which is preliminary data.</text>
</comment>
<dbReference type="EMBL" id="JAERQG010000002">
    <property type="protein sequence ID" value="MBL0765289.1"/>
    <property type="molecule type" value="Genomic_DNA"/>
</dbReference>
<feature type="chain" id="PRO_5038141814" description="TonB C-terminal domain-containing protein" evidence="1">
    <location>
        <begin position="18"/>
        <end position="309"/>
    </location>
</feature>
<reference evidence="2" key="1">
    <citation type="submission" date="2021-01" db="EMBL/GenBank/DDBJ databases">
        <title>Marivirga sp. nov., isolated from intertidal surface sediments.</title>
        <authorList>
            <person name="Zhang M."/>
        </authorList>
    </citation>
    <scope>NUCLEOTIDE SEQUENCE</scope>
    <source>
        <strain evidence="2">SM1354</strain>
    </source>
</reference>
<name>A0A937DJV3_9BACT</name>
<dbReference type="AlphaFoldDB" id="A0A937DJV3"/>